<evidence type="ECO:0000313" key="9">
    <source>
        <dbReference type="EMBL" id="TVY45317.1"/>
    </source>
</evidence>
<dbReference type="HAMAP" id="MF_01984">
    <property type="entry name" value="ubiX_pad"/>
    <property type="match status" value="1"/>
</dbReference>
<comment type="similarity">
    <text evidence="5 6">Belongs to the UbiX/PAD1 family.</text>
</comment>
<feature type="binding site" evidence="6">
    <location>
        <position position="62"/>
    </location>
    <ligand>
        <name>FMN</name>
        <dbReference type="ChEBI" id="CHEBI:58210"/>
    </ligand>
</feature>
<comment type="subcellular location">
    <subcellularLocation>
        <location evidence="6">Mitochondrion</location>
    </subcellularLocation>
</comment>
<gene>
    <name evidence="9" type="primary">PAD1_1</name>
    <name evidence="6" type="synonym">PAD1</name>
    <name evidence="9" type="ORF">LSUB1_G000954</name>
</gene>
<evidence type="ECO:0000256" key="2">
    <source>
        <dbReference type="ARBA" id="ARBA00022630"/>
    </source>
</evidence>
<dbReference type="PANTHER" id="PTHR43374:SF1">
    <property type="entry name" value="FLAVIN PRENYLTRANSFERASE PAD1, MITOCHONDRIAL"/>
    <property type="match status" value="1"/>
</dbReference>
<dbReference type="Gene3D" id="3.40.50.1950">
    <property type="entry name" value="Flavin prenyltransferase-like"/>
    <property type="match status" value="1"/>
</dbReference>
<keyword evidence="3 6" id="KW-0288">FMN</keyword>
<reference evidence="9 10" key="1">
    <citation type="submission" date="2018-05" db="EMBL/GenBank/DDBJ databases">
        <title>Genome sequencing and assembly of the regulated plant pathogen Lachnellula willkommii and related sister species for the development of diagnostic species identification markers.</title>
        <authorList>
            <person name="Giroux E."/>
            <person name="Bilodeau G."/>
        </authorList>
    </citation>
    <scope>NUCLEOTIDE SEQUENCE [LARGE SCALE GENOMIC DNA]</scope>
    <source>
        <strain evidence="9 10">CBS 197.66</strain>
    </source>
</reference>
<feature type="binding site" evidence="6">
    <location>
        <position position="194"/>
    </location>
    <ligand>
        <name>dimethylallyl phosphate</name>
        <dbReference type="ChEBI" id="CHEBI:88052"/>
    </ligand>
</feature>
<dbReference type="FunFam" id="3.40.50.1950:FF:000001">
    <property type="entry name" value="Flavin prenyltransferase UbiX"/>
    <property type="match status" value="1"/>
</dbReference>
<keyword evidence="2 6" id="KW-0285">Flavoprotein</keyword>
<feature type="domain" description="Flavoprotein" evidence="8">
    <location>
        <begin position="28"/>
        <end position="198"/>
    </location>
</feature>
<dbReference type="InterPro" id="IPR003382">
    <property type="entry name" value="Flavoprotein"/>
</dbReference>
<dbReference type="PANTHER" id="PTHR43374">
    <property type="entry name" value="FLAVIN PRENYLTRANSFERASE"/>
    <property type="match status" value="1"/>
</dbReference>
<name>A0A8H8UIL1_9HELO</name>
<dbReference type="InterPro" id="IPR036551">
    <property type="entry name" value="Flavin_trans-like"/>
</dbReference>
<keyword evidence="4 6" id="KW-0808">Transferase</keyword>
<dbReference type="GO" id="GO:0005739">
    <property type="term" value="C:mitochondrion"/>
    <property type="evidence" value="ECO:0007669"/>
    <property type="project" value="UniProtKB-SubCell"/>
</dbReference>
<keyword evidence="6" id="KW-0496">Mitochondrion</keyword>
<evidence type="ECO:0000313" key="10">
    <source>
        <dbReference type="Proteomes" id="UP000462212"/>
    </source>
</evidence>
<dbReference type="SUPFAM" id="SSF52507">
    <property type="entry name" value="Homo-oligomeric flavin-containing Cys decarboxylases, HFCD"/>
    <property type="match status" value="1"/>
</dbReference>
<evidence type="ECO:0000259" key="8">
    <source>
        <dbReference type="Pfam" id="PF02441"/>
    </source>
</evidence>
<dbReference type="Proteomes" id="UP000462212">
    <property type="component" value="Unassembled WGS sequence"/>
</dbReference>
<evidence type="ECO:0000256" key="1">
    <source>
        <dbReference type="ARBA" id="ARBA00022602"/>
    </source>
</evidence>
<dbReference type="InterPro" id="IPR004507">
    <property type="entry name" value="UbiX-like"/>
</dbReference>
<evidence type="ECO:0000256" key="4">
    <source>
        <dbReference type="ARBA" id="ARBA00022679"/>
    </source>
</evidence>
<protein>
    <recommendedName>
        <fullName evidence="6">Flavin prenyltransferase PAD1, mitochondrial</fullName>
        <ecNumber evidence="6">2.5.1.129</ecNumber>
    </recommendedName>
</protein>
<dbReference type="GO" id="GO:0016831">
    <property type="term" value="F:carboxy-lyase activity"/>
    <property type="evidence" value="ECO:0007669"/>
    <property type="project" value="TreeGrafter"/>
</dbReference>
<comment type="catalytic activity">
    <reaction evidence="6">
        <text>dimethylallyl phosphate + FMNH2 = prenylated FMNH2 + phosphate</text>
        <dbReference type="Rhea" id="RHEA:37743"/>
        <dbReference type="ChEBI" id="CHEBI:43474"/>
        <dbReference type="ChEBI" id="CHEBI:57618"/>
        <dbReference type="ChEBI" id="CHEBI:87467"/>
        <dbReference type="ChEBI" id="CHEBI:88052"/>
        <dbReference type="EC" id="2.5.1.129"/>
    </reaction>
</comment>
<comment type="function">
    <text evidence="6">Flavin prenyltransferase that catalyzes the synthesis of the prenylated FMN cofactor (prenyl-FMN) for the ferulic acid decarboxylase FDC1. The prenyltransferase is metal-independent and links a dimethylallyl moiety from dimethylallyl monophosphate (DMAP) to the flavin N5 and C6 atoms of FMN.</text>
</comment>
<keyword evidence="10" id="KW-1185">Reference proteome</keyword>
<feature type="binding site" evidence="6">
    <location>
        <begin position="36"/>
        <end position="38"/>
    </location>
    <ligand>
        <name>FMN</name>
        <dbReference type="ChEBI" id="CHEBI:58210"/>
    </ligand>
</feature>
<sequence>MSRTSFESSKSRRTYASTPDHRPLARRKRIIVAMTGATGAVLGIKVLEALRRMNVETHLIVSKWADATIKYETDYAPATVRELADFAYTANNLAAPVSSGSFHTDGMIVVPCSMKSLAGIRTGYCSDLIARAADVILKERRKLVMVVRETPLSDIHLENMLSLTRSGAIMFPPVPAFYTRPDSVDDIIQQSVGRMLDMFDLDTGDFERWRNETEVRLVAMDGVDGTGTRA</sequence>
<feature type="region of interest" description="Disordered" evidence="7">
    <location>
        <begin position="1"/>
        <end position="21"/>
    </location>
</feature>
<feature type="binding site" evidence="6">
    <location>
        <position position="148"/>
    </location>
    <ligand>
        <name>FMN</name>
        <dbReference type="ChEBI" id="CHEBI:58210"/>
    </ligand>
</feature>
<dbReference type="OrthoDB" id="5126881at2759"/>
<dbReference type="EMBL" id="QGMJ01000016">
    <property type="protein sequence ID" value="TVY45317.1"/>
    <property type="molecule type" value="Genomic_DNA"/>
</dbReference>
<dbReference type="Pfam" id="PF02441">
    <property type="entry name" value="Flavoprotein"/>
    <property type="match status" value="1"/>
</dbReference>
<evidence type="ECO:0000256" key="6">
    <source>
        <dbReference type="HAMAP-Rule" id="MF_03197"/>
    </source>
</evidence>
<comment type="caution">
    <text evidence="9">The sequence shown here is derived from an EMBL/GenBank/DDBJ whole genome shotgun (WGS) entry which is preliminary data.</text>
</comment>
<feature type="binding site" evidence="6">
    <location>
        <position position="178"/>
    </location>
    <ligand>
        <name>dimethylallyl phosphate</name>
        <dbReference type="ChEBI" id="CHEBI:88052"/>
    </ligand>
</feature>
<evidence type="ECO:0000256" key="3">
    <source>
        <dbReference type="ARBA" id="ARBA00022643"/>
    </source>
</evidence>
<dbReference type="NCBIfam" id="NF004685">
    <property type="entry name" value="PRK06029.1"/>
    <property type="match status" value="1"/>
</dbReference>
<dbReference type="NCBIfam" id="TIGR00421">
    <property type="entry name" value="ubiX_pad"/>
    <property type="match status" value="1"/>
</dbReference>
<dbReference type="GO" id="GO:0106141">
    <property type="term" value="F:flavin prenyltransferase activity"/>
    <property type="evidence" value="ECO:0007669"/>
    <property type="project" value="UniProtKB-EC"/>
</dbReference>
<organism evidence="9 10">
    <name type="scientific">Lachnellula subtilissima</name>
    <dbReference type="NCBI Taxonomy" id="602034"/>
    <lineage>
        <taxon>Eukaryota</taxon>
        <taxon>Fungi</taxon>
        <taxon>Dikarya</taxon>
        <taxon>Ascomycota</taxon>
        <taxon>Pezizomycotina</taxon>
        <taxon>Leotiomycetes</taxon>
        <taxon>Helotiales</taxon>
        <taxon>Lachnaceae</taxon>
        <taxon>Lachnellula</taxon>
    </lineage>
</organism>
<evidence type="ECO:0000256" key="5">
    <source>
        <dbReference type="ARBA" id="ARBA00060793"/>
    </source>
</evidence>
<dbReference type="AlphaFoldDB" id="A0A8H8UIL1"/>
<evidence type="ECO:0000256" key="7">
    <source>
        <dbReference type="SAM" id="MobiDB-lite"/>
    </source>
</evidence>
<dbReference type="EC" id="2.5.1.129" evidence="6"/>
<comment type="subunit">
    <text evidence="6">Oligomer.</text>
</comment>
<accession>A0A8H8UIL1</accession>
<feature type="binding site" evidence="6">
    <location>
        <begin position="113"/>
        <end position="116"/>
    </location>
    <ligand>
        <name>FMN</name>
        <dbReference type="ChEBI" id="CHEBI:58210"/>
    </ligand>
</feature>
<keyword evidence="1 6" id="KW-0637">Prenyltransferase</keyword>
<proteinExistence type="inferred from homology"/>